<dbReference type="SMART" id="SM00667">
    <property type="entry name" value="LisH"/>
    <property type="match status" value="1"/>
</dbReference>
<dbReference type="InterPro" id="IPR011989">
    <property type="entry name" value="ARM-like"/>
</dbReference>
<keyword evidence="5" id="KW-0539">Nucleus</keyword>
<dbReference type="InterPro" id="IPR015943">
    <property type="entry name" value="WD40/YVTN_repeat-like_dom_sf"/>
</dbReference>
<evidence type="ECO:0000256" key="1">
    <source>
        <dbReference type="ARBA" id="ARBA00004123"/>
    </source>
</evidence>
<dbReference type="InterPro" id="IPR033270">
    <property type="entry name" value="VPRBP/DCAF1"/>
</dbReference>
<evidence type="ECO:0000313" key="8">
    <source>
        <dbReference type="RefSeq" id="XP_065653473.1"/>
    </source>
</evidence>
<dbReference type="Gene3D" id="1.25.10.10">
    <property type="entry name" value="Leucine-rich Repeat Variant"/>
    <property type="match status" value="1"/>
</dbReference>
<reference evidence="8" key="1">
    <citation type="submission" date="2025-08" db="UniProtKB">
        <authorList>
            <consortium name="RefSeq"/>
        </authorList>
    </citation>
    <scope>IDENTIFICATION</scope>
</reference>
<feature type="compositionally biased region" description="Acidic residues" evidence="6">
    <location>
        <begin position="1281"/>
        <end position="1290"/>
    </location>
</feature>
<gene>
    <name evidence="8" type="primary">LOC136080582</name>
</gene>
<protein>
    <submittedName>
        <fullName evidence="8">DDB1- and CUL4-associated factor 1-like isoform X1</fullName>
    </submittedName>
</protein>
<evidence type="ECO:0000313" key="7">
    <source>
        <dbReference type="Proteomes" id="UP001652625"/>
    </source>
</evidence>
<feature type="compositionally biased region" description="Acidic residues" evidence="6">
    <location>
        <begin position="1313"/>
        <end position="1359"/>
    </location>
</feature>
<dbReference type="Gene3D" id="2.130.10.10">
    <property type="entry name" value="YVTN repeat-like/Quinoprotein amine dehydrogenase"/>
    <property type="match status" value="1"/>
</dbReference>
<dbReference type="PANTHER" id="PTHR13129:SF4">
    <property type="entry name" value="DDB1- AND CUL4-ASSOCIATED FACTOR 1"/>
    <property type="match status" value="1"/>
</dbReference>
<evidence type="ECO:0000256" key="5">
    <source>
        <dbReference type="ARBA" id="ARBA00023242"/>
    </source>
</evidence>
<dbReference type="InterPro" id="IPR036322">
    <property type="entry name" value="WD40_repeat_dom_sf"/>
</dbReference>
<dbReference type="InterPro" id="IPR006594">
    <property type="entry name" value="LisH"/>
</dbReference>
<dbReference type="PANTHER" id="PTHR13129">
    <property type="entry name" value="VPRBP PROTEIN-RELATED"/>
    <property type="match status" value="1"/>
</dbReference>
<name>A0ABM4BW86_HYDVU</name>
<keyword evidence="4" id="KW-0833">Ubl conjugation pathway</keyword>
<feature type="compositionally biased region" description="Basic and acidic residues" evidence="6">
    <location>
        <begin position="1291"/>
        <end position="1301"/>
    </location>
</feature>
<dbReference type="RefSeq" id="XP_065653473.1">
    <property type="nucleotide sequence ID" value="XM_065797401.1"/>
</dbReference>
<accession>A0ABM4BW86</accession>
<comment type="pathway">
    <text evidence="2">Protein modification; protein ubiquitination.</text>
</comment>
<comment type="similarity">
    <text evidence="3">Belongs to the VPRBP/DCAF1 family.</text>
</comment>
<comment type="subcellular location">
    <subcellularLocation>
        <location evidence="1">Nucleus</location>
    </subcellularLocation>
</comment>
<evidence type="ECO:0000256" key="3">
    <source>
        <dbReference type="ARBA" id="ARBA00008845"/>
    </source>
</evidence>
<evidence type="ECO:0000256" key="4">
    <source>
        <dbReference type="ARBA" id="ARBA00022786"/>
    </source>
</evidence>
<dbReference type="SUPFAM" id="SSF50978">
    <property type="entry name" value="WD40 repeat-like"/>
    <property type="match status" value="1"/>
</dbReference>
<feature type="region of interest" description="Disordered" evidence="6">
    <location>
        <begin position="1275"/>
        <end position="1359"/>
    </location>
</feature>
<organism evidence="7 8">
    <name type="scientific">Hydra vulgaris</name>
    <name type="common">Hydra</name>
    <name type="synonym">Hydra attenuata</name>
    <dbReference type="NCBI Taxonomy" id="6087"/>
    <lineage>
        <taxon>Eukaryota</taxon>
        <taxon>Metazoa</taxon>
        <taxon>Cnidaria</taxon>
        <taxon>Hydrozoa</taxon>
        <taxon>Hydroidolina</taxon>
        <taxon>Anthoathecata</taxon>
        <taxon>Aplanulata</taxon>
        <taxon>Hydridae</taxon>
        <taxon>Hydra</taxon>
    </lineage>
</organism>
<dbReference type="GeneID" id="136080582"/>
<evidence type="ECO:0000256" key="2">
    <source>
        <dbReference type="ARBA" id="ARBA00004906"/>
    </source>
</evidence>
<dbReference type="PROSITE" id="PS50896">
    <property type="entry name" value="LISH"/>
    <property type="match status" value="1"/>
</dbReference>
<dbReference type="InterPro" id="IPR016024">
    <property type="entry name" value="ARM-type_fold"/>
</dbReference>
<sequence length="1359" mass="153358">MGLIERAEQLGKLLGEWKDINRMSLSPIDVLSRISDLLEEELTLYAATDPDPFDDRQADVSDPNCIIAHLMKTLHQDEEFLSKVLTSYMFNSENNFELNCAASRLLLNLLPGLNEADMVQDVEMQVGKLMSWAKNEKEPLRTYACGLLSKVMLLSDCPGIFKEKNAELVPILIKRLKALAEVQDQNALCIDDVTQIDKSLKVVKTLKRKSERSKLDNDQPTPIIKTPTSARKRRLHFKNKSTEYRDIKICLQPLTVCSQQKITLHYLHVMGEYQELLPVAFELNVIDLIFYYINIKTQQDSALACNALFYLSSLLCHKKFVLEFVYRGGIQRILEIPQPSNVATMSSLCLYYIAHNEDAVERICLLSQSTVYRLVEYLLWLLECAHVSGRCHAVLFFSLTFPFRTILNLFDSMDGLRKVFNMISTLEIMRIEESELSTDESVFLQREMVKNACLTLKKYFTAHVSIIYHNLKRSLARVNNSTPPPPTPAYKSMFSPSEDVQDYIDFIHEYGSDDGGNECEKRAIMLNITPLLVQLVALASSWKNYSNRIDVIVTALESLVAMSFSRRITLSFCKQIEVSSTESQSGIKILLRAVEGELVPDVTVQKAALRVLCNCVWKSQKDGSKPNNASNQVLQKIWSSVRLNNGIKILMSALNTKVPITEADAIRTLACKALCALSVNEHICQVLSKLPMFHNENFHILMREPVLSDHIREHTKFQKYASILIERVTGKSFQMQQSSAIPMFTAINKADIIMQTKITYPQKELLSIIHDHLRLQGLNQTADMLMSEAKLPQEIELKPPATHWIAANSKTPLFKNCSPSLLVKEPFTPLQCKKLSVASPLTDQKALTPLRRPSHNTVCTPTSMKSNNDKLMQDNQIHDVNQLTLDSIVTGYLREQHAQCANPIATCPPFSLLRSHHCPEPQYSSHASGNITKRLYARQTRPRHGGIYGSKHNRRYLYSKFRSSGCIKDTEEDCLFTCCAWLNNEGICLGTQAGDVKIMSSSYGQEDVLHSCHGAPISTCYVSRNGKLMTTSAPFGAPLGAVWGINYNDGQPVSVELKLELAEDSLLQFSHSEERVVGTDDATAHVYDLTSGQLIRTFYDQKNSSFYTKNFACFGPGDDLLLNDGCLWDVRSKKFIHKFDKFNDFVSGVFNPSGLEIIINSEVWDIRTFHLHHTCPALDMCRIVFSNFGDIIYGVKHSTKKEMLVDQSGMLGPYESTFRTFDSYDYSAVGTVDVRKTIYDISPNPIDQVLAVIETGSSISSVDVGTTCRFYDIGKLKGSDDSDEEPDDSDSDGHEDPRDDVMNQLFDNIFAGEEFDDGEDGDESYETESENDDVIFDDDESTLDEDDDEEDEENSEFAN</sequence>
<dbReference type="Proteomes" id="UP001652625">
    <property type="component" value="Chromosome 05"/>
</dbReference>
<dbReference type="SUPFAM" id="SSF48371">
    <property type="entry name" value="ARM repeat"/>
    <property type="match status" value="1"/>
</dbReference>
<proteinExistence type="inferred from homology"/>
<keyword evidence="7" id="KW-1185">Reference proteome</keyword>
<evidence type="ECO:0000256" key="6">
    <source>
        <dbReference type="SAM" id="MobiDB-lite"/>
    </source>
</evidence>